<proteinExistence type="predicted"/>
<dbReference type="EMBL" id="RQXT01000022">
    <property type="protein sequence ID" value="RRH99272.1"/>
    <property type="molecule type" value="Genomic_DNA"/>
</dbReference>
<dbReference type="Gene3D" id="1.10.150.690">
    <property type="entry name" value="DUF2063"/>
    <property type="match status" value="1"/>
</dbReference>
<accession>A0A3P3FMC4</accession>
<evidence type="ECO:0000259" key="1">
    <source>
        <dbReference type="Pfam" id="PF09836"/>
    </source>
</evidence>
<sequence>MQGLAERQQDFALALLDTTRSTPLGLVGPDGLPSPRRFAVYRNNVVAGLIETLKENYPAVHRIVGDEFFRAMSGQFATAHPPRSPIMLGYGAGFPEFIDGFEPAAALPYLADVARIERAWIEAYHAAEAESLSADDFLAIDRARLAQVRLALHPSLRVTQSRFPALTIWRMNVAGGEPAAVDLEAGGEDALVIRPSAEVTVHQLPMGAAAFIRSLGADEPVVAATIASLEVTPCFDLQTVLAGLIEVGAFTGWSLDRDAGGEPS</sequence>
<dbReference type="RefSeq" id="WP_125001029.1">
    <property type="nucleotide sequence ID" value="NZ_RQXT01000022.1"/>
</dbReference>
<dbReference type="OrthoDB" id="4146344at2"/>
<protein>
    <submittedName>
        <fullName evidence="2">DUF2063 domain-containing protein</fullName>
    </submittedName>
</protein>
<evidence type="ECO:0000313" key="3">
    <source>
        <dbReference type="Proteomes" id="UP000273786"/>
    </source>
</evidence>
<gene>
    <name evidence="2" type="ORF">EH240_18715</name>
</gene>
<dbReference type="AlphaFoldDB" id="A0A3P3FMC4"/>
<name>A0A3P3FMC4_9HYPH</name>
<dbReference type="Proteomes" id="UP000273786">
    <property type="component" value="Unassembled WGS sequence"/>
</dbReference>
<organism evidence="2 3">
    <name type="scientific">Mesorhizobium tamadayense</name>
    <dbReference type="NCBI Taxonomy" id="425306"/>
    <lineage>
        <taxon>Bacteria</taxon>
        <taxon>Pseudomonadati</taxon>
        <taxon>Pseudomonadota</taxon>
        <taxon>Alphaproteobacteria</taxon>
        <taxon>Hyphomicrobiales</taxon>
        <taxon>Phyllobacteriaceae</taxon>
        <taxon>Mesorhizobium</taxon>
    </lineage>
</organism>
<dbReference type="InterPro" id="IPR044922">
    <property type="entry name" value="DUF2063_N_sf"/>
</dbReference>
<reference evidence="2 3" key="1">
    <citation type="submission" date="2018-11" db="EMBL/GenBank/DDBJ databases">
        <title>the genome of Mesorhizobium tamadayense DSM 28320.</title>
        <authorList>
            <person name="Gao J."/>
        </authorList>
    </citation>
    <scope>NUCLEOTIDE SEQUENCE [LARGE SCALE GENOMIC DNA]</scope>
    <source>
        <strain evidence="2 3">DSM 28320</strain>
    </source>
</reference>
<keyword evidence="3" id="KW-1185">Reference proteome</keyword>
<comment type="caution">
    <text evidence="2">The sequence shown here is derived from an EMBL/GenBank/DDBJ whole genome shotgun (WGS) entry which is preliminary data.</text>
</comment>
<feature type="domain" description="Putative DNA-binding" evidence="1">
    <location>
        <begin position="7"/>
        <end position="98"/>
    </location>
</feature>
<dbReference type="InterPro" id="IPR018640">
    <property type="entry name" value="DUF2063"/>
</dbReference>
<evidence type="ECO:0000313" key="2">
    <source>
        <dbReference type="EMBL" id="RRH99272.1"/>
    </source>
</evidence>
<dbReference type="Pfam" id="PF09836">
    <property type="entry name" value="DUF2063"/>
    <property type="match status" value="1"/>
</dbReference>